<protein>
    <recommendedName>
        <fullName evidence="4">DUF3887 domain-containing protein</fullName>
    </recommendedName>
</protein>
<evidence type="ECO:0008006" key="4">
    <source>
        <dbReference type="Google" id="ProtNLM"/>
    </source>
</evidence>
<organism evidence="2 3">
    <name type="scientific">Spongisporangium articulatum</name>
    <dbReference type="NCBI Taxonomy" id="3362603"/>
    <lineage>
        <taxon>Bacteria</taxon>
        <taxon>Bacillati</taxon>
        <taxon>Actinomycetota</taxon>
        <taxon>Actinomycetes</taxon>
        <taxon>Kineosporiales</taxon>
        <taxon>Kineosporiaceae</taxon>
        <taxon>Spongisporangium</taxon>
    </lineage>
</organism>
<name>A0ABW8AIM5_9ACTN</name>
<comment type="caution">
    <text evidence="2">The sequence shown here is derived from an EMBL/GenBank/DDBJ whole genome shotgun (WGS) entry which is preliminary data.</text>
</comment>
<keyword evidence="1" id="KW-0472">Membrane</keyword>
<sequence length="164" mass="16568">MIGRAVLWVCRSPQRLAMVVVVVLAVVLLGGGALFGGGGDEGSDAATATRPASTAATVPDAGPYVGAAVTFVRAWAQVPAGRTAQQWRETLKPLVTDDLAKALATTDTSTLPGVQPSGEPVVRFVSQTSALIAVPLADGSSVLVTVVSDATSTKVSDVQPDVGD</sequence>
<dbReference type="RefSeq" id="WP_398275451.1">
    <property type="nucleotide sequence ID" value="NZ_JBITLV010000001.1"/>
</dbReference>
<evidence type="ECO:0000313" key="3">
    <source>
        <dbReference type="Proteomes" id="UP001612915"/>
    </source>
</evidence>
<dbReference type="Proteomes" id="UP001612915">
    <property type="component" value="Unassembled WGS sequence"/>
</dbReference>
<proteinExistence type="predicted"/>
<keyword evidence="1" id="KW-0812">Transmembrane</keyword>
<gene>
    <name evidence="2" type="ORF">ACIB24_03950</name>
</gene>
<keyword evidence="1" id="KW-1133">Transmembrane helix</keyword>
<reference evidence="2 3" key="1">
    <citation type="submission" date="2024-10" db="EMBL/GenBank/DDBJ databases">
        <title>The Natural Products Discovery Center: Release of the First 8490 Sequenced Strains for Exploring Actinobacteria Biosynthetic Diversity.</title>
        <authorList>
            <person name="Kalkreuter E."/>
            <person name="Kautsar S.A."/>
            <person name="Yang D."/>
            <person name="Bader C.D."/>
            <person name="Teijaro C.N."/>
            <person name="Fluegel L."/>
            <person name="Davis C.M."/>
            <person name="Simpson J.R."/>
            <person name="Lauterbach L."/>
            <person name="Steele A.D."/>
            <person name="Gui C."/>
            <person name="Meng S."/>
            <person name="Li G."/>
            <person name="Viehrig K."/>
            <person name="Ye F."/>
            <person name="Su P."/>
            <person name="Kiefer A.F."/>
            <person name="Nichols A."/>
            <person name="Cepeda A.J."/>
            <person name="Yan W."/>
            <person name="Fan B."/>
            <person name="Jiang Y."/>
            <person name="Adhikari A."/>
            <person name="Zheng C.-J."/>
            <person name="Schuster L."/>
            <person name="Cowan T.M."/>
            <person name="Smanski M.J."/>
            <person name="Chevrette M.G."/>
            <person name="De Carvalho L.P.S."/>
            <person name="Shen B."/>
        </authorList>
    </citation>
    <scope>NUCLEOTIDE SEQUENCE [LARGE SCALE GENOMIC DNA]</scope>
    <source>
        <strain evidence="2 3">NPDC049639</strain>
    </source>
</reference>
<dbReference type="EMBL" id="JBITLV010000001">
    <property type="protein sequence ID" value="MFI7586209.1"/>
    <property type="molecule type" value="Genomic_DNA"/>
</dbReference>
<evidence type="ECO:0000256" key="1">
    <source>
        <dbReference type="SAM" id="Phobius"/>
    </source>
</evidence>
<evidence type="ECO:0000313" key="2">
    <source>
        <dbReference type="EMBL" id="MFI7586209.1"/>
    </source>
</evidence>
<feature type="transmembrane region" description="Helical" evidence="1">
    <location>
        <begin position="16"/>
        <end position="35"/>
    </location>
</feature>
<keyword evidence="3" id="KW-1185">Reference proteome</keyword>
<accession>A0ABW8AIM5</accession>